<evidence type="ECO:0000313" key="3">
    <source>
        <dbReference type="EMBL" id="MBP2380621.1"/>
    </source>
</evidence>
<feature type="transmembrane region" description="Helical" evidence="2">
    <location>
        <begin position="43"/>
        <end position="64"/>
    </location>
</feature>
<evidence type="ECO:0000256" key="1">
    <source>
        <dbReference type="SAM" id="MobiDB-lite"/>
    </source>
</evidence>
<name>A0ABS4WX06_9MICO</name>
<evidence type="ECO:0008006" key="5">
    <source>
        <dbReference type="Google" id="ProtNLM"/>
    </source>
</evidence>
<evidence type="ECO:0000313" key="4">
    <source>
        <dbReference type="Proteomes" id="UP001519290"/>
    </source>
</evidence>
<dbReference type="RefSeq" id="WP_209898815.1">
    <property type="nucleotide sequence ID" value="NZ_BAAAJW010000014.1"/>
</dbReference>
<comment type="caution">
    <text evidence="3">The sequence shown here is derived from an EMBL/GenBank/DDBJ whole genome shotgun (WGS) entry which is preliminary data.</text>
</comment>
<dbReference type="PROSITE" id="PS51318">
    <property type="entry name" value="TAT"/>
    <property type="match status" value="1"/>
</dbReference>
<reference evidence="3 4" key="1">
    <citation type="submission" date="2021-03" db="EMBL/GenBank/DDBJ databases">
        <title>Sequencing the genomes of 1000 actinobacteria strains.</title>
        <authorList>
            <person name="Klenk H.-P."/>
        </authorList>
    </citation>
    <scope>NUCLEOTIDE SEQUENCE [LARGE SCALE GENOMIC DNA]</scope>
    <source>
        <strain evidence="3 4">DSM 14566</strain>
    </source>
</reference>
<keyword evidence="4" id="KW-1185">Reference proteome</keyword>
<dbReference type="EMBL" id="JAGIOD010000001">
    <property type="protein sequence ID" value="MBP2380621.1"/>
    <property type="molecule type" value="Genomic_DNA"/>
</dbReference>
<keyword evidence="2" id="KW-0812">Transmembrane</keyword>
<keyword evidence="2" id="KW-0472">Membrane</keyword>
<keyword evidence="2" id="KW-1133">Transmembrane helix</keyword>
<proteinExistence type="predicted"/>
<evidence type="ECO:0000256" key="2">
    <source>
        <dbReference type="SAM" id="Phobius"/>
    </source>
</evidence>
<dbReference type="Proteomes" id="UP001519290">
    <property type="component" value="Unassembled WGS sequence"/>
</dbReference>
<feature type="region of interest" description="Disordered" evidence="1">
    <location>
        <begin position="215"/>
        <end position="234"/>
    </location>
</feature>
<protein>
    <recommendedName>
        <fullName evidence="5">S-layer homology domain-containing protein</fullName>
    </recommendedName>
</protein>
<organism evidence="3 4">
    <name type="scientific">Brachybacterium sacelli</name>
    <dbReference type="NCBI Taxonomy" id="173364"/>
    <lineage>
        <taxon>Bacteria</taxon>
        <taxon>Bacillati</taxon>
        <taxon>Actinomycetota</taxon>
        <taxon>Actinomycetes</taxon>
        <taxon>Micrococcales</taxon>
        <taxon>Dermabacteraceae</taxon>
        <taxon>Brachybacterium</taxon>
    </lineage>
</organism>
<gene>
    <name evidence="3" type="ORF">JOF43_000578</name>
</gene>
<accession>A0ABS4WX06</accession>
<dbReference type="InterPro" id="IPR006311">
    <property type="entry name" value="TAT_signal"/>
</dbReference>
<sequence>MAVRRPAPPRLHAGRPGATAVMGGMEAVDPSPTPTPHAPSRRVLLLAGAAAAAVAGTVAAGTILTRGDGAATAASAVGGGAMDPSTTGSFLDVPENVEGREAMVWAHTTGVQPALNGSRYAPDQVVTRGDLAVALHRFAGSPAVPLADTPALLADLGEDPDRAAALLWLYGQGALWGDASLQVHPERSATRDDTAGLLAALLRPALAGVGATWVPSADAPTSQSQSQSQSAEPWSSLADARWLEAAGMVPDAPPGTLWAGKDDVTRADLAICLHRADTAIAGAMG</sequence>